<evidence type="ECO:0000256" key="8">
    <source>
        <dbReference type="SAM" id="Phobius"/>
    </source>
</evidence>
<sequence length="407" mass="47021">MNNSTTEEDRELFSITTDSTAAKTSLDIINAVYPPLLIVVGTACNVFIIFVMRTKYFRSHSTSVFMIAGAINDFFSLVLSMTTHWLYVTFDGIYYKNNVKSICKFLDFYGWGNCDFGILITTAMTVERALAIKFPLKRLSINSIKQAKITVFILTIIVVAKEFHFLIGSNMVADERQERLCDVFPNTDSYKIFWTKVWPWLHLGFLVICFLVMTVSNIILIHEVWKSSRVEKIRTKFVSQKTKSSNHKAANASGRIERQWRNITPMLIGESLVLLIFTFPFTIQLSISGYNPDFYKSYEMGLLFSITFYMLYTNKCVTFFVYLITGTRFRYELRRLLKNKCCWLKHMIQKDKRTTRSSYISYLSSHANDVTVSPPGRSGKHNHGYIADDILPYSTSNTLIKSEYTHL</sequence>
<dbReference type="EMBL" id="VSWD01000004">
    <property type="protein sequence ID" value="KAK3105303.1"/>
    <property type="molecule type" value="Genomic_DNA"/>
</dbReference>
<name>A0AA88YPB0_PINIB</name>
<dbReference type="Pfam" id="PF00001">
    <property type="entry name" value="7tm_1"/>
    <property type="match status" value="1"/>
</dbReference>
<dbReference type="InterPro" id="IPR017452">
    <property type="entry name" value="GPCR_Rhodpsn_7TM"/>
</dbReference>
<evidence type="ECO:0000313" key="10">
    <source>
        <dbReference type="EMBL" id="KAK3105303.1"/>
    </source>
</evidence>
<gene>
    <name evidence="10" type="ORF">FSP39_021961</name>
</gene>
<evidence type="ECO:0000256" key="5">
    <source>
        <dbReference type="ARBA" id="ARBA00023136"/>
    </source>
</evidence>
<dbReference type="AlphaFoldDB" id="A0AA88YPB0"/>
<keyword evidence="2 8" id="KW-0812">Transmembrane</keyword>
<evidence type="ECO:0000256" key="4">
    <source>
        <dbReference type="ARBA" id="ARBA00023040"/>
    </source>
</evidence>
<accession>A0AA88YPB0</accession>
<keyword evidence="11" id="KW-1185">Reference proteome</keyword>
<keyword evidence="5 8" id="KW-0472">Membrane</keyword>
<evidence type="ECO:0000313" key="11">
    <source>
        <dbReference type="Proteomes" id="UP001186944"/>
    </source>
</evidence>
<dbReference type="GO" id="GO:0004930">
    <property type="term" value="F:G protein-coupled receptor activity"/>
    <property type="evidence" value="ECO:0007669"/>
    <property type="project" value="UniProtKB-KW"/>
</dbReference>
<feature type="transmembrane region" description="Helical" evidence="8">
    <location>
        <begin position="200"/>
        <end position="225"/>
    </location>
</feature>
<comment type="subcellular location">
    <subcellularLocation>
        <location evidence="1">Membrane</location>
        <topology evidence="1">Multi-pass membrane protein</topology>
    </subcellularLocation>
</comment>
<proteinExistence type="predicted"/>
<dbReference type="InterPro" id="IPR000276">
    <property type="entry name" value="GPCR_Rhodpsn"/>
</dbReference>
<evidence type="ECO:0000256" key="2">
    <source>
        <dbReference type="ARBA" id="ARBA00022692"/>
    </source>
</evidence>
<dbReference type="PANTHER" id="PTHR24243">
    <property type="entry name" value="G-PROTEIN COUPLED RECEPTOR"/>
    <property type="match status" value="1"/>
</dbReference>
<feature type="transmembrane region" description="Helical" evidence="8">
    <location>
        <begin position="32"/>
        <end position="52"/>
    </location>
</feature>
<evidence type="ECO:0000256" key="1">
    <source>
        <dbReference type="ARBA" id="ARBA00004141"/>
    </source>
</evidence>
<feature type="transmembrane region" description="Helical" evidence="8">
    <location>
        <begin position="108"/>
        <end position="126"/>
    </location>
</feature>
<organism evidence="10 11">
    <name type="scientific">Pinctada imbricata</name>
    <name type="common">Atlantic pearl-oyster</name>
    <name type="synonym">Pinctada martensii</name>
    <dbReference type="NCBI Taxonomy" id="66713"/>
    <lineage>
        <taxon>Eukaryota</taxon>
        <taxon>Metazoa</taxon>
        <taxon>Spiralia</taxon>
        <taxon>Lophotrochozoa</taxon>
        <taxon>Mollusca</taxon>
        <taxon>Bivalvia</taxon>
        <taxon>Autobranchia</taxon>
        <taxon>Pteriomorphia</taxon>
        <taxon>Pterioida</taxon>
        <taxon>Pterioidea</taxon>
        <taxon>Pteriidae</taxon>
        <taxon>Pinctada</taxon>
    </lineage>
</organism>
<evidence type="ECO:0000256" key="7">
    <source>
        <dbReference type="ARBA" id="ARBA00023224"/>
    </source>
</evidence>
<feature type="transmembrane region" description="Helical" evidence="8">
    <location>
        <begin position="64"/>
        <end position="88"/>
    </location>
</feature>
<feature type="transmembrane region" description="Helical" evidence="8">
    <location>
        <begin position="303"/>
        <end position="325"/>
    </location>
</feature>
<reference evidence="10" key="1">
    <citation type="submission" date="2019-08" db="EMBL/GenBank/DDBJ databases">
        <title>The improved chromosome-level genome for the pearl oyster Pinctada fucata martensii using PacBio sequencing and Hi-C.</title>
        <authorList>
            <person name="Zheng Z."/>
        </authorList>
    </citation>
    <scope>NUCLEOTIDE SEQUENCE</scope>
    <source>
        <strain evidence="10">ZZ-2019</strain>
        <tissue evidence="10">Adductor muscle</tissue>
    </source>
</reference>
<keyword evidence="3 8" id="KW-1133">Transmembrane helix</keyword>
<keyword evidence="7" id="KW-0807">Transducer</keyword>
<keyword evidence="4" id="KW-0297">G-protein coupled receptor</keyword>
<dbReference type="SUPFAM" id="SSF81321">
    <property type="entry name" value="Family A G protein-coupled receptor-like"/>
    <property type="match status" value="1"/>
</dbReference>
<dbReference type="Proteomes" id="UP001186944">
    <property type="component" value="Unassembled WGS sequence"/>
</dbReference>
<feature type="domain" description="G-protein coupled receptors family 1 profile" evidence="9">
    <location>
        <begin position="44"/>
        <end position="322"/>
    </location>
</feature>
<feature type="transmembrane region" description="Helical" evidence="8">
    <location>
        <begin position="263"/>
        <end position="283"/>
    </location>
</feature>
<dbReference type="PROSITE" id="PS50262">
    <property type="entry name" value="G_PROTEIN_RECEP_F1_2"/>
    <property type="match status" value="1"/>
</dbReference>
<dbReference type="Gene3D" id="1.20.1070.10">
    <property type="entry name" value="Rhodopsin 7-helix transmembrane proteins"/>
    <property type="match status" value="1"/>
</dbReference>
<comment type="caution">
    <text evidence="10">The sequence shown here is derived from an EMBL/GenBank/DDBJ whole genome shotgun (WGS) entry which is preliminary data.</text>
</comment>
<evidence type="ECO:0000256" key="3">
    <source>
        <dbReference type="ARBA" id="ARBA00022989"/>
    </source>
</evidence>
<evidence type="ECO:0000256" key="6">
    <source>
        <dbReference type="ARBA" id="ARBA00023170"/>
    </source>
</evidence>
<keyword evidence="6" id="KW-0675">Receptor</keyword>
<dbReference type="PRINTS" id="PR00237">
    <property type="entry name" value="GPCRRHODOPSN"/>
</dbReference>
<dbReference type="PANTHER" id="PTHR24243:SF230">
    <property type="entry name" value="G-PROTEIN COUPLED RECEPTORS FAMILY 1 PROFILE DOMAIN-CONTAINING PROTEIN"/>
    <property type="match status" value="1"/>
</dbReference>
<dbReference type="GO" id="GO:0005886">
    <property type="term" value="C:plasma membrane"/>
    <property type="evidence" value="ECO:0007669"/>
    <property type="project" value="TreeGrafter"/>
</dbReference>
<evidence type="ECO:0000259" key="9">
    <source>
        <dbReference type="PROSITE" id="PS50262"/>
    </source>
</evidence>
<feature type="transmembrane region" description="Helical" evidence="8">
    <location>
        <begin position="147"/>
        <end position="167"/>
    </location>
</feature>
<protein>
    <recommendedName>
        <fullName evidence="9">G-protein coupled receptors family 1 profile domain-containing protein</fullName>
    </recommendedName>
</protein>